<evidence type="ECO:0000313" key="6">
    <source>
        <dbReference type="Proteomes" id="UP001500630"/>
    </source>
</evidence>
<evidence type="ECO:0000256" key="3">
    <source>
        <dbReference type="RuleBase" id="RU361235"/>
    </source>
</evidence>
<sequence>MAAARNPKPSPRGRPPIAFAAAVALVASLLAPLPAAAAQGGGDRPVARTGTGLVRGARAAGVDSFLALPYAAPPVGDLRWRAPQPAASWSGVRDAARRGNRCPVAAGSNGPRSETEDCLYLNVFRPSGTKAGRRLPVLFWIHGGGLLNGSGNQHDGSLIAQLENVVVVSVNYRLGVLGFLTHPALSAEAGQSGNYGLLDQQAALRWVRQNIGAFGGDPRQVTIDGESAGGFSVCAHLVAPASAGLFGRGIIQSGYCGSRTVAEGEQSGTAIATTLGCPADGPTAACLRALSPARLVDGPQFTSFVHGGPVLPENPDTAVRAGRFQRVPLVVGSTRDEGRTFLQNNRGWSRERYETWVRGLVGDRAGAVLARYPWPAQSDQFTSAYLTAAIFTDAGFLAGIGGCPTLHFIEALSAYTRVYGYRFDHRTGPGLTPEPAGYEWGAGHAAELAYLWPSFDNGTPIAPAFDAAERRLARDMVHYWGAFTRTGRPQARDAAGWPDVNRTSRIMSLRAGGRSTPVPSATMAAEHNCDLWDAG</sequence>
<name>A0ABP7A0U7_9ACTN</name>
<dbReference type="EC" id="3.1.1.-" evidence="3"/>
<comment type="similarity">
    <text evidence="1 3">Belongs to the type-B carboxylesterase/lipase family.</text>
</comment>
<keyword evidence="3" id="KW-0732">Signal</keyword>
<dbReference type="InterPro" id="IPR019826">
    <property type="entry name" value="Carboxylesterase_B_AS"/>
</dbReference>
<protein>
    <recommendedName>
        <fullName evidence="3">Carboxylic ester hydrolase</fullName>
        <ecNumber evidence="3">3.1.1.-</ecNumber>
    </recommendedName>
</protein>
<organism evidence="5 6">
    <name type="scientific">Nonomuraea rosea</name>
    <dbReference type="NCBI Taxonomy" id="638574"/>
    <lineage>
        <taxon>Bacteria</taxon>
        <taxon>Bacillati</taxon>
        <taxon>Actinomycetota</taxon>
        <taxon>Actinomycetes</taxon>
        <taxon>Streptosporangiales</taxon>
        <taxon>Streptosporangiaceae</taxon>
        <taxon>Nonomuraea</taxon>
    </lineage>
</organism>
<evidence type="ECO:0000313" key="5">
    <source>
        <dbReference type="EMBL" id="GAA3620761.1"/>
    </source>
</evidence>
<reference evidence="6" key="1">
    <citation type="journal article" date="2019" name="Int. J. Syst. Evol. Microbiol.">
        <title>The Global Catalogue of Microorganisms (GCM) 10K type strain sequencing project: providing services to taxonomists for standard genome sequencing and annotation.</title>
        <authorList>
            <consortium name="The Broad Institute Genomics Platform"/>
            <consortium name="The Broad Institute Genome Sequencing Center for Infectious Disease"/>
            <person name="Wu L."/>
            <person name="Ma J."/>
        </authorList>
    </citation>
    <scope>NUCLEOTIDE SEQUENCE [LARGE SCALE GENOMIC DNA]</scope>
    <source>
        <strain evidence="6">JCM 17326</strain>
    </source>
</reference>
<dbReference type="SUPFAM" id="SSF53474">
    <property type="entry name" value="alpha/beta-Hydrolases"/>
    <property type="match status" value="1"/>
</dbReference>
<comment type="caution">
    <text evidence="5">The sequence shown here is derived from an EMBL/GenBank/DDBJ whole genome shotgun (WGS) entry which is preliminary data.</text>
</comment>
<evidence type="ECO:0000256" key="2">
    <source>
        <dbReference type="ARBA" id="ARBA00022801"/>
    </source>
</evidence>
<feature type="chain" id="PRO_5044964563" description="Carboxylic ester hydrolase" evidence="3">
    <location>
        <begin position="38"/>
        <end position="535"/>
    </location>
</feature>
<dbReference type="EMBL" id="BAABDQ010000063">
    <property type="protein sequence ID" value="GAA3620761.1"/>
    <property type="molecule type" value="Genomic_DNA"/>
</dbReference>
<proteinExistence type="inferred from homology"/>
<keyword evidence="6" id="KW-1185">Reference proteome</keyword>
<dbReference type="InterPro" id="IPR029058">
    <property type="entry name" value="AB_hydrolase_fold"/>
</dbReference>
<dbReference type="Pfam" id="PF00135">
    <property type="entry name" value="COesterase"/>
    <property type="match status" value="1"/>
</dbReference>
<dbReference type="InterPro" id="IPR002018">
    <property type="entry name" value="CarbesteraseB"/>
</dbReference>
<gene>
    <name evidence="5" type="ORF">GCM10022419_128010</name>
</gene>
<feature type="domain" description="Carboxylesterase type B" evidence="4">
    <location>
        <begin position="44"/>
        <end position="513"/>
    </location>
</feature>
<dbReference type="InterPro" id="IPR050309">
    <property type="entry name" value="Type-B_Carboxylest/Lipase"/>
</dbReference>
<evidence type="ECO:0000259" key="4">
    <source>
        <dbReference type="Pfam" id="PF00135"/>
    </source>
</evidence>
<dbReference type="RefSeq" id="WP_345579049.1">
    <property type="nucleotide sequence ID" value="NZ_BAABDQ010000063.1"/>
</dbReference>
<keyword evidence="2 3" id="KW-0378">Hydrolase</keyword>
<dbReference type="PROSITE" id="PS00941">
    <property type="entry name" value="CARBOXYLESTERASE_B_2"/>
    <property type="match status" value="1"/>
</dbReference>
<feature type="signal peptide" evidence="3">
    <location>
        <begin position="1"/>
        <end position="37"/>
    </location>
</feature>
<evidence type="ECO:0000256" key="1">
    <source>
        <dbReference type="ARBA" id="ARBA00005964"/>
    </source>
</evidence>
<dbReference type="Gene3D" id="3.40.50.1820">
    <property type="entry name" value="alpha/beta hydrolase"/>
    <property type="match status" value="1"/>
</dbReference>
<dbReference type="Proteomes" id="UP001500630">
    <property type="component" value="Unassembled WGS sequence"/>
</dbReference>
<dbReference type="InterPro" id="IPR019819">
    <property type="entry name" value="Carboxylesterase_B_CS"/>
</dbReference>
<accession>A0ABP7A0U7</accession>
<dbReference type="PANTHER" id="PTHR11559">
    <property type="entry name" value="CARBOXYLESTERASE"/>
    <property type="match status" value="1"/>
</dbReference>
<dbReference type="PROSITE" id="PS00122">
    <property type="entry name" value="CARBOXYLESTERASE_B_1"/>
    <property type="match status" value="1"/>
</dbReference>